<dbReference type="GeneID" id="107074474"/>
<dbReference type="InterPro" id="IPR014001">
    <property type="entry name" value="Helicase_ATP-bd"/>
</dbReference>
<organism evidence="4 5">
    <name type="scientific">Polistes dominula</name>
    <name type="common">European paper wasp</name>
    <name type="synonym">Vespa dominula</name>
    <dbReference type="NCBI Taxonomy" id="743375"/>
    <lineage>
        <taxon>Eukaryota</taxon>
        <taxon>Metazoa</taxon>
        <taxon>Ecdysozoa</taxon>
        <taxon>Arthropoda</taxon>
        <taxon>Hexapoda</taxon>
        <taxon>Insecta</taxon>
        <taxon>Pterygota</taxon>
        <taxon>Neoptera</taxon>
        <taxon>Endopterygota</taxon>
        <taxon>Hymenoptera</taxon>
        <taxon>Apocrita</taxon>
        <taxon>Aculeata</taxon>
        <taxon>Vespoidea</taxon>
        <taxon>Vespidae</taxon>
        <taxon>Polistinae</taxon>
        <taxon>Polistini</taxon>
        <taxon>Polistes</taxon>
    </lineage>
</organism>
<dbReference type="PANTHER" id="PTHR47161:SF1">
    <property type="entry name" value="LYMPHOID-SPECIFIC HELICASE"/>
    <property type="match status" value="1"/>
</dbReference>
<name>A0ABM1JG47_POLDO</name>
<dbReference type="RefSeq" id="XP_015191435.1">
    <property type="nucleotide sequence ID" value="XM_015335949.1"/>
</dbReference>
<dbReference type="PROSITE" id="PS51194">
    <property type="entry name" value="HELICASE_CTER"/>
    <property type="match status" value="1"/>
</dbReference>
<keyword evidence="4" id="KW-1185">Reference proteome</keyword>
<protein>
    <submittedName>
        <fullName evidence="5">Lymphocyte-specific helicase-like isoform X1</fullName>
    </submittedName>
</protein>
<dbReference type="Pfam" id="PF00271">
    <property type="entry name" value="Helicase_C"/>
    <property type="match status" value="1"/>
</dbReference>
<sequence>MEQINMNNLIIKENNSDNTDIKNAENDSGSLSLINGSSDDNNIRYPNVFEHKTIKRKREESAEELEEKRLAQEKYDQELHEQRYKRLMHLLNQSEFYATCLLDNISFDSLEVMMNNKNKEKELTATNENIPPHKTKKIKNDKQEYNRKQLVTIKSKIKNKLNLSEEEIADELLNSDSQIQEEIVDIPKYFNGSLYPYQKHGLQWLKVLYENGLNGILADEMGLGKTVQVIALLCHLIEKQQSGPYLIIVPLSTLPNWISEFAKFAPSLPVVVFHGKQSERKSLYSKIIKSYHIMDGFKTPPIVLSTFEMPVKESNFISNQNWRYIIIDEGHRIKNHKCLLVKILRTFKSMNRLLLTGTPLQNNLAELWSLLNFLLPDIFNDLTVFESWFNANELQRMDGKDKILKQEEEKQILLAVRKILKPFVLRREKAEVNINIPSKKEVVVYAPLTCLQRELYTAILNKKQPEEKLILDEPNGIRPKRKCVLKNVQNNSNVSTPFVSERKDKLTDKTITDLDSWKEVINVTDENRHFLLNLHFKNKWFAYKKIVNHPYLLLKPVDLALLPKDNNHLLKYSGKLMVLDVMLAKLKSQGHKVLLFSTMTTMLDLIEDYLASRDYIYVRLDGSDKLQDRDVNIKEFNEDPKVFLFLLSTKAGGIGLNLAAADTVIIYDSDWNPQVDIQAMARCHRIGQTRPVVIYKFCAKGTIDEAIVTRAHAKRLLEKMVISKDLSYSLNAPTKKLLKVLKELLESTEFSSVTSSDDVFTEAELNELLDRSDLFNFIYYRTIKSIFTAD</sequence>
<reference evidence="5" key="1">
    <citation type="submission" date="2025-08" db="UniProtKB">
        <authorList>
            <consortium name="RefSeq"/>
        </authorList>
    </citation>
    <scope>IDENTIFICATION</scope>
    <source>
        <tissue evidence="5">Whole body</tissue>
    </source>
</reference>
<gene>
    <name evidence="5" type="primary">LOC107074474</name>
</gene>
<dbReference type="InterPro" id="IPR000330">
    <property type="entry name" value="SNF2_N"/>
</dbReference>
<dbReference type="InterPro" id="IPR001650">
    <property type="entry name" value="Helicase_C-like"/>
</dbReference>
<evidence type="ECO:0000259" key="3">
    <source>
        <dbReference type="PROSITE" id="PS51194"/>
    </source>
</evidence>
<dbReference type="CDD" id="cd18793">
    <property type="entry name" value="SF2_C_SNF"/>
    <property type="match status" value="1"/>
</dbReference>
<evidence type="ECO:0000256" key="1">
    <source>
        <dbReference type="ARBA" id="ARBA00022801"/>
    </source>
</evidence>
<dbReference type="PROSITE" id="PS51192">
    <property type="entry name" value="HELICASE_ATP_BIND_1"/>
    <property type="match status" value="1"/>
</dbReference>
<dbReference type="InterPro" id="IPR038718">
    <property type="entry name" value="SNF2-like_sf"/>
</dbReference>
<accession>A0ABM1JG47</accession>
<keyword evidence="1" id="KW-0378">Hydrolase</keyword>
<dbReference type="Proteomes" id="UP000694924">
    <property type="component" value="Unplaced"/>
</dbReference>
<dbReference type="SMART" id="SM00487">
    <property type="entry name" value="DEXDc"/>
    <property type="match status" value="1"/>
</dbReference>
<dbReference type="InterPro" id="IPR027417">
    <property type="entry name" value="P-loop_NTPase"/>
</dbReference>
<proteinExistence type="predicted"/>
<evidence type="ECO:0000313" key="4">
    <source>
        <dbReference type="Proteomes" id="UP000694924"/>
    </source>
</evidence>
<dbReference type="Pfam" id="PF00176">
    <property type="entry name" value="SNF2-rel_dom"/>
    <property type="match status" value="1"/>
</dbReference>
<feature type="domain" description="Helicase ATP-binding" evidence="2">
    <location>
        <begin position="206"/>
        <end position="377"/>
    </location>
</feature>
<dbReference type="InterPro" id="IPR049730">
    <property type="entry name" value="SNF2/RAD54-like_C"/>
</dbReference>
<dbReference type="SMART" id="SM00490">
    <property type="entry name" value="HELICc"/>
    <property type="match status" value="1"/>
</dbReference>
<dbReference type="Gene3D" id="3.40.50.10810">
    <property type="entry name" value="Tandem AAA-ATPase domain"/>
    <property type="match status" value="1"/>
</dbReference>
<feature type="domain" description="Helicase C-terminal" evidence="3">
    <location>
        <begin position="578"/>
        <end position="738"/>
    </location>
</feature>
<dbReference type="SUPFAM" id="SSF52540">
    <property type="entry name" value="P-loop containing nucleoside triphosphate hydrolases"/>
    <property type="match status" value="2"/>
</dbReference>
<evidence type="ECO:0000259" key="2">
    <source>
        <dbReference type="PROSITE" id="PS51192"/>
    </source>
</evidence>
<evidence type="ECO:0000313" key="5">
    <source>
        <dbReference type="RefSeq" id="XP_015191435.1"/>
    </source>
</evidence>
<dbReference type="Gene3D" id="3.40.50.300">
    <property type="entry name" value="P-loop containing nucleotide triphosphate hydrolases"/>
    <property type="match status" value="1"/>
</dbReference>
<dbReference type="PANTHER" id="PTHR47161">
    <property type="entry name" value="LYMPHOID-SPECIFIC HELICASE"/>
    <property type="match status" value="1"/>
</dbReference>